<dbReference type="RefSeq" id="XP_033344984.1">
    <property type="nucleotide sequence ID" value="XM_033489093.1"/>
</dbReference>
<name>A0A6J3JXW9_9HYME</name>
<feature type="transmembrane region" description="Helical" evidence="8">
    <location>
        <begin position="678"/>
        <end position="702"/>
    </location>
</feature>
<evidence type="ECO:0000256" key="2">
    <source>
        <dbReference type="ARBA" id="ARBA00022475"/>
    </source>
</evidence>
<dbReference type="AlphaFoldDB" id="A0A6J3JXW9"/>
<feature type="chain" id="PRO_5027053690" evidence="9">
    <location>
        <begin position="23"/>
        <end position="710"/>
    </location>
</feature>
<evidence type="ECO:0000256" key="1">
    <source>
        <dbReference type="ARBA" id="ARBA00004651"/>
    </source>
</evidence>
<evidence type="ECO:0000256" key="9">
    <source>
        <dbReference type="SAM" id="SignalP"/>
    </source>
</evidence>
<evidence type="ECO:0000256" key="6">
    <source>
        <dbReference type="ARBA" id="ARBA00023170"/>
    </source>
</evidence>
<sequence>MLYSTYLIPLGVLLLLKSSTSAEHSRNHDKFYSSIESKPLSSQETDNLRLVLNFIRQSPEFHPLTFSVILPEFQSSFIEFLLSYIGQNSIEAYKVRARDLSLKATWMSRLRLTWIFVVQDLSSFNIFVYWQWNLWKAGNQYLIIFTGKVVTTLWTEAFTNLWRKYDVHRIVVVDDDFRCLTRYMPLEKRSNNDFGRVYKSCLKKNHLTKRSSEYDLLQNPPKGNNSGYPDEILRLNTDTRLFENFQNLNHYPLNVLVFESLLMNVSYDTRNRLELSKPDANVAFALEKAMRATFRIKAMRKVDFMDDPFATSLTGIETRNVDMVITGFFVKVYSKFRKFQFTCAMYEDKLCFVSPDSGLVPKAYMPFLPFQKSLWFLLIAYNITVTFLWWLAKHISESLRRQYKCANPSRRLEINRSTRKPQARYLSKSGIKNYFLIKEHRSSDVSNYKEPPEIPRYIKRPIIFIEHLTYPFQTSEIPAQRALLLGTLFFALILNGLYQSVLVSSLSKPFHYPQLHNLEDVVDSGKIVITKYANLKNVFLDDSELDAMLVQRIRVINTQRSTKDIVAYEDKIAITRYYTLELGDSDYFDKEGNPLLNLVDECPMNYRVSYVSRLHSPYAEKVDFVLLRLREAGLLNFWFDDMLYRIKIAKIKKRRLNKDMAAMKSWMSGRIRLSLDHYLLTFLLLFVGLFGSTVMFFVELYIAKRSTRKC</sequence>
<evidence type="ECO:0000256" key="5">
    <source>
        <dbReference type="ARBA" id="ARBA00023136"/>
    </source>
</evidence>
<keyword evidence="6" id="KW-0675">Receptor</keyword>
<dbReference type="PANTHER" id="PTHR42643">
    <property type="entry name" value="IONOTROPIC RECEPTOR 20A-RELATED"/>
    <property type="match status" value="1"/>
</dbReference>
<evidence type="ECO:0000256" key="8">
    <source>
        <dbReference type="SAM" id="Phobius"/>
    </source>
</evidence>
<keyword evidence="2" id="KW-1003">Cell membrane</keyword>
<organism evidence="10 11">
    <name type="scientific">Bombus vosnesenskii</name>
    <dbReference type="NCBI Taxonomy" id="207650"/>
    <lineage>
        <taxon>Eukaryota</taxon>
        <taxon>Metazoa</taxon>
        <taxon>Ecdysozoa</taxon>
        <taxon>Arthropoda</taxon>
        <taxon>Hexapoda</taxon>
        <taxon>Insecta</taxon>
        <taxon>Pterygota</taxon>
        <taxon>Neoptera</taxon>
        <taxon>Endopterygota</taxon>
        <taxon>Hymenoptera</taxon>
        <taxon>Apocrita</taxon>
        <taxon>Aculeata</taxon>
        <taxon>Apoidea</taxon>
        <taxon>Anthophila</taxon>
        <taxon>Apidae</taxon>
        <taxon>Bombus</taxon>
        <taxon>Pyrobombus</taxon>
    </lineage>
</organism>
<evidence type="ECO:0000313" key="10">
    <source>
        <dbReference type="Proteomes" id="UP000504631"/>
    </source>
</evidence>
<dbReference type="SUPFAM" id="SSF53850">
    <property type="entry name" value="Periplasmic binding protein-like II"/>
    <property type="match status" value="1"/>
</dbReference>
<dbReference type="InterPro" id="IPR052192">
    <property type="entry name" value="Insect_Ionotropic_Sensory_Rcpt"/>
</dbReference>
<feature type="transmembrane region" description="Helical" evidence="8">
    <location>
        <begin position="374"/>
        <end position="392"/>
    </location>
</feature>
<accession>A0A6J3JXW9</accession>
<dbReference type="GeneID" id="117231043"/>
<keyword evidence="7" id="KW-0325">Glycoprotein</keyword>
<protein>
    <submittedName>
        <fullName evidence="11">Uncharacterized protein LOC117231043</fullName>
    </submittedName>
</protein>
<dbReference type="PANTHER" id="PTHR42643:SF38">
    <property type="entry name" value="IONOTROPIC RECEPTOR 100A"/>
    <property type="match status" value="1"/>
</dbReference>
<dbReference type="KEGG" id="bvk:117231043"/>
<comment type="subcellular location">
    <subcellularLocation>
        <location evidence="1">Cell membrane</location>
        <topology evidence="1">Multi-pass membrane protein</topology>
    </subcellularLocation>
</comment>
<feature type="signal peptide" evidence="9">
    <location>
        <begin position="1"/>
        <end position="22"/>
    </location>
</feature>
<evidence type="ECO:0000256" key="3">
    <source>
        <dbReference type="ARBA" id="ARBA00022692"/>
    </source>
</evidence>
<gene>
    <name evidence="11" type="primary">LOC117231043</name>
</gene>
<reference evidence="11" key="1">
    <citation type="submission" date="2025-08" db="UniProtKB">
        <authorList>
            <consortium name="RefSeq"/>
        </authorList>
    </citation>
    <scope>IDENTIFICATION</scope>
    <source>
        <tissue evidence="11">Muscle</tissue>
    </source>
</reference>
<evidence type="ECO:0000256" key="7">
    <source>
        <dbReference type="ARBA" id="ARBA00023180"/>
    </source>
</evidence>
<keyword evidence="4 8" id="KW-1133">Transmembrane helix</keyword>
<evidence type="ECO:0000313" key="11">
    <source>
        <dbReference type="RefSeq" id="XP_033344984.1"/>
    </source>
</evidence>
<evidence type="ECO:0000256" key="4">
    <source>
        <dbReference type="ARBA" id="ARBA00022989"/>
    </source>
</evidence>
<feature type="transmembrane region" description="Helical" evidence="8">
    <location>
        <begin position="482"/>
        <end position="501"/>
    </location>
</feature>
<keyword evidence="10" id="KW-1185">Reference proteome</keyword>
<dbReference type="GO" id="GO:0005886">
    <property type="term" value="C:plasma membrane"/>
    <property type="evidence" value="ECO:0007669"/>
    <property type="project" value="UniProtKB-SubCell"/>
</dbReference>
<proteinExistence type="predicted"/>
<keyword evidence="3 8" id="KW-0812">Transmembrane</keyword>
<dbReference type="Proteomes" id="UP000504631">
    <property type="component" value="Unplaced"/>
</dbReference>
<keyword evidence="5 8" id="KW-0472">Membrane</keyword>
<keyword evidence="9" id="KW-0732">Signal</keyword>